<proteinExistence type="predicted"/>
<feature type="region of interest" description="Disordered" evidence="1">
    <location>
        <begin position="1"/>
        <end position="75"/>
    </location>
</feature>
<organism evidence="2 3">
    <name type="scientific">Bosea eneae</name>
    <dbReference type="NCBI Taxonomy" id="151454"/>
    <lineage>
        <taxon>Bacteria</taxon>
        <taxon>Pseudomonadati</taxon>
        <taxon>Pseudomonadota</taxon>
        <taxon>Alphaproteobacteria</taxon>
        <taxon>Hyphomicrobiales</taxon>
        <taxon>Boseaceae</taxon>
        <taxon>Bosea</taxon>
    </lineage>
</organism>
<dbReference type="RefSeq" id="WP_377795224.1">
    <property type="nucleotide sequence ID" value="NZ_JBHSLW010000004.1"/>
</dbReference>
<dbReference type="EMBL" id="JBHSLW010000004">
    <property type="protein sequence ID" value="MFC5418169.1"/>
    <property type="molecule type" value="Genomic_DNA"/>
</dbReference>
<protein>
    <submittedName>
        <fullName evidence="2">Uncharacterized protein</fullName>
    </submittedName>
</protein>
<keyword evidence="3" id="KW-1185">Reference proteome</keyword>
<comment type="caution">
    <text evidence="2">The sequence shown here is derived from an EMBL/GenBank/DDBJ whole genome shotgun (WGS) entry which is preliminary data.</text>
</comment>
<evidence type="ECO:0000313" key="3">
    <source>
        <dbReference type="Proteomes" id="UP001596053"/>
    </source>
</evidence>
<dbReference type="Proteomes" id="UP001596053">
    <property type="component" value="Unassembled WGS sequence"/>
</dbReference>
<reference evidence="3" key="1">
    <citation type="journal article" date="2019" name="Int. J. Syst. Evol. Microbiol.">
        <title>The Global Catalogue of Microorganisms (GCM) 10K type strain sequencing project: providing services to taxonomists for standard genome sequencing and annotation.</title>
        <authorList>
            <consortium name="The Broad Institute Genomics Platform"/>
            <consortium name="The Broad Institute Genome Sequencing Center for Infectious Disease"/>
            <person name="Wu L."/>
            <person name="Ma J."/>
        </authorList>
    </citation>
    <scope>NUCLEOTIDE SEQUENCE [LARGE SCALE GENOMIC DNA]</scope>
    <source>
        <strain evidence="3">NCAIM B.01391</strain>
    </source>
</reference>
<feature type="compositionally biased region" description="Basic and acidic residues" evidence="1">
    <location>
        <begin position="63"/>
        <end position="75"/>
    </location>
</feature>
<accession>A0ABW0IJ15</accession>
<gene>
    <name evidence="2" type="ORF">ACFPOB_01190</name>
</gene>
<sequence length="75" mass="7772">MRDGHGNPLSPEQEAAVKSRQPAQQDAKGQFAPSQAKPNPDGLVSANPVVLSGDGDATPGNGHGRDRDQSEPRSS</sequence>
<name>A0ABW0IJ15_9HYPH</name>
<evidence type="ECO:0000313" key="2">
    <source>
        <dbReference type="EMBL" id="MFC5418169.1"/>
    </source>
</evidence>
<evidence type="ECO:0000256" key="1">
    <source>
        <dbReference type="SAM" id="MobiDB-lite"/>
    </source>
</evidence>